<dbReference type="InterPro" id="IPR001810">
    <property type="entry name" value="F-box_dom"/>
</dbReference>
<feature type="domain" description="F-box" evidence="1">
    <location>
        <begin position="63"/>
        <end position="109"/>
    </location>
</feature>
<evidence type="ECO:0000313" key="3">
    <source>
        <dbReference type="Proteomes" id="UP000283269"/>
    </source>
</evidence>
<protein>
    <recommendedName>
        <fullName evidence="1">F-box domain-containing protein</fullName>
    </recommendedName>
</protein>
<organism evidence="2 3">
    <name type="scientific">Psilocybe cyanescens</name>
    <dbReference type="NCBI Taxonomy" id="93625"/>
    <lineage>
        <taxon>Eukaryota</taxon>
        <taxon>Fungi</taxon>
        <taxon>Dikarya</taxon>
        <taxon>Basidiomycota</taxon>
        <taxon>Agaricomycotina</taxon>
        <taxon>Agaricomycetes</taxon>
        <taxon>Agaricomycetidae</taxon>
        <taxon>Agaricales</taxon>
        <taxon>Agaricineae</taxon>
        <taxon>Strophariaceae</taxon>
        <taxon>Psilocybe</taxon>
    </lineage>
</organism>
<dbReference type="InParanoid" id="A0A409XN60"/>
<keyword evidence="3" id="KW-1185">Reference proteome</keyword>
<dbReference type="PANTHER" id="PTHR42057">
    <property type="entry name" value="F-BOX DOMAIN PROTEIN (AFU_ORTHOLOGUE AFUA_4G00200)"/>
    <property type="match status" value="1"/>
</dbReference>
<gene>
    <name evidence="2" type="ORF">CVT25_008937</name>
</gene>
<name>A0A409XN60_PSICY</name>
<dbReference type="OrthoDB" id="3030848at2759"/>
<sequence length="456" mass="51905">MARTVARPRPPRSRVIRETADTLDEAKDIESAGVFNYTNGIPILMELIETEHRNPNQSSNLKQPIATEIPLELVGAILEYIDDKSFFLRSRLVSRSFKSVADPRAFRTLTVSQNQRSRDGFQNLVNSSQLAIYVKAIRFVTYGKGVDNSAEPIPFKRIHSTNEHVLSDIACIPKFANVNALQLHFLNRWVESHNEDDADEMSPTRRLQIAVIKALANLHCQHGLRLQKLELRCLITRSNESILTDEFKALLEPLTSLTISVVTNDSELFYHSDDDYCGFWDNDMTTMLNTARNLTSLTLVSDIKTFYDWSRVATFPKLEQLFLEDFIFDPYCSPEPFIIRHKETLRYLDLSSCWIHVGQAVGGNAQPQAWAEIFKCFEEELRGLFVFNFDPLPGMIEGTEDFPEYDGYVWPDTEGSEGGYKNSFEDKPVPQAGEGDILAFESLQKAIAKRTNKVSL</sequence>
<proteinExistence type="predicted"/>
<evidence type="ECO:0000313" key="2">
    <source>
        <dbReference type="EMBL" id="PPQ92255.1"/>
    </source>
</evidence>
<dbReference type="AlphaFoldDB" id="A0A409XN60"/>
<dbReference type="PANTHER" id="PTHR42057:SF2">
    <property type="entry name" value="F-BOX DOMAIN PROTEIN (AFU_ORTHOLOGUE AFUA_4G00200)-RELATED"/>
    <property type="match status" value="1"/>
</dbReference>
<dbReference type="Proteomes" id="UP000283269">
    <property type="component" value="Unassembled WGS sequence"/>
</dbReference>
<dbReference type="PROSITE" id="PS50181">
    <property type="entry name" value="FBOX"/>
    <property type="match status" value="1"/>
</dbReference>
<dbReference type="EMBL" id="NHYD01001073">
    <property type="protein sequence ID" value="PPQ92255.1"/>
    <property type="molecule type" value="Genomic_DNA"/>
</dbReference>
<comment type="caution">
    <text evidence="2">The sequence shown here is derived from an EMBL/GenBank/DDBJ whole genome shotgun (WGS) entry which is preliminary data.</text>
</comment>
<evidence type="ECO:0000259" key="1">
    <source>
        <dbReference type="PROSITE" id="PS50181"/>
    </source>
</evidence>
<reference evidence="2 3" key="1">
    <citation type="journal article" date="2018" name="Evol. Lett.">
        <title>Horizontal gene cluster transfer increased hallucinogenic mushroom diversity.</title>
        <authorList>
            <person name="Reynolds H.T."/>
            <person name="Vijayakumar V."/>
            <person name="Gluck-Thaler E."/>
            <person name="Korotkin H.B."/>
            <person name="Matheny P.B."/>
            <person name="Slot J.C."/>
        </authorList>
    </citation>
    <scope>NUCLEOTIDE SEQUENCE [LARGE SCALE GENOMIC DNA]</scope>
    <source>
        <strain evidence="2 3">2631</strain>
    </source>
</reference>
<accession>A0A409XN60</accession>